<feature type="coiled-coil region" evidence="1">
    <location>
        <begin position="4"/>
        <end position="52"/>
    </location>
</feature>
<keyword evidence="3" id="KW-1185">Reference proteome</keyword>
<dbReference type="AlphaFoldDB" id="A0A9P4WVU4"/>
<organism evidence="2 3">
    <name type="scientific">Didymella heteroderae</name>
    <dbReference type="NCBI Taxonomy" id="1769908"/>
    <lineage>
        <taxon>Eukaryota</taxon>
        <taxon>Fungi</taxon>
        <taxon>Dikarya</taxon>
        <taxon>Ascomycota</taxon>
        <taxon>Pezizomycotina</taxon>
        <taxon>Dothideomycetes</taxon>
        <taxon>Pleosporomycetidae</taxon>
        <taxon>Pleosporales</taxon>
        <taxon>Pleosporineae</taxon>
        <taxon>Didymellaceae</taxon>
        <taxon>Didymella</taxon>
    </lineage>
</organism>
<reference evidence="2" key="1">
    <citation type="submission" date="2019-04" db="EMBL/GenBank/DDBJ databases">
        <title>Sequencing of skin fungus with MAO and IRED activity.</title>
        <authorList>
            <person name="Marsaioli A.J."/>
            <person name="Bonatto J.M.C."/>
            <person name="Reis Junior O."/>
        </authorList>
    </citation>
    <scope>NUCLEOTIDE SEQUENCE</scope>
    <source>
        <strain evidence="2">28M1</strain>
    </source>
</reference>
<accession>A0A9P4WVU4</accession>
<evidence type="ECO:0000256" key="1">
    <source>
        <dbReference type="SAM" id="Coils"/>
    </source>
</evidence>
<protein>
    <submittedName>
        <fullName evidence="2">Uncharacterized protein</fullName>
    </submittedName>
</protein>
<comment type="caution">
    <text evidence="2">The sequence shown here is derived from an EMBL/GenBank/DDBJ whole genome shotgun (WGS) entry which is preliminary data.</text>
</comment>
<proteinExistence type="predicted"/>
<keyword evidence="1" id="KW-0175">Coiled coil</keyword>
<gene>
    <name evidence="2" type="ORF">E8E12_009770</name>
</gene>
<evidence type="ECO:0000313" key="3">
    <source>
        <dbReference type="Proteomes" id="UP000758155"/>
    </source>
</evidence>
<dbReference type="Proteomes" id="UP000758155">
    <property type="component" value="Unassembled WGS sequence"/>
</dbReference>
<name>A0A9P4WVU4_9PLEO</name>
<dbReference type="OrthoDB" id="10489483at2759"/>
<sequence length="247" mass="27656">MEKHAEKDRRIAQLKVELKERNDQIEAERQELEAERQERASLMEEAAAALQHIEEAVIRIMVQLELRSELDANGLGGLATQLRNIERLAVLPAELATELAAAKENVQMLADRSHFRSVNRVLMVLCDELGLHTQLVAELVLNAYTGQDDTDLELFQTIEGALCAITSQRMLIENTNTIEPSEKRLLLDTLVASVWAQVATGGGFPFYTHIVPRSDVDIMQAVTESAKEDLYELVRAELEPQSEAETP</sequence>
<dbReference type="EMBL" id="SWKV01000013">
    <property type="protein sequence ID" value="KAF3043241.1"/>
    <property type="molecule type" value="Genomic_DNA"/>
</dbReference>
<evidence type="ECO:0000313" key="2">
    <source>
        <dbReference type="EMBL" id="KAF3043241.1"/>
    </source>
</evidence>